<evidence type="ECO:0000313" key="2">
    <source>
        <dbReference type="Proteomes" id="UP001054854"/>
    </source>
</evidence>
<dbReference type="Proteomes" id="UP001054854">
    <property type="component" value="Unassembled WGS sequence"/>
</dbReference>
<gene>
    <name evidence="1" type="ORF">TPA0910_51060</name>
</gene>
<protein>
    <submittedName>
        <fullName evidence="1">Uncharacterized protein</fullName>
    </submittedName>
</protein>
<name>A0ABQ3U4Y2_STRHY</name>
<keyword evidence="2" id="KW-1185">Reference proteome</keyword>
<dbReference type="EMBL" id="BNEK01000005">
    <property type="protein sequence ID" value="GHJ30673.1"/>
    <property type="molecule type" value="Genomic_DNA"/>
</dbReference>
<reference evidence="1" key="1">
    <citation type="submission" date="2024-05" db="EMBL/GenBank/DDBJ databases">
        <title>Whole genome shotgun sequence of Streptomyces hygroscopicus NBRC 113678.</title>
        <authorList>
            <person name="Komaki H."/>
            <person name="Tamura T."/>
        </authorList>
    </citation>
    <scope>NUCLEOTIDE SEQUENCE</scope>
    <source>
        <strain evidence="1">N11-34</strain>
    </source>
</reference>
<evidence type="ECO:0000313" key="1">
    <source>
        <dbReference type="EMBL" id="GHJ30673.1"/>
    </source>
</evidence>
<comment type="caution">
    <text evidence="1">The sequence shown here is derived from an EMBL/GenBank/DDBJ whole genome shotgun (WGS) entry which is preliminary data.</text>
</comment>
<sequence>MPGAGGTRRVTAEAVGGGEGVDAVDGAGSRLGASWCVVRGAVCRAAVVLWGADCGAVCGEWCVTSVVFGAWVRGCVGAWVRGCVVRSRAVLGAWGCGAYGGVYGA</sequence>
<proteinExistence type="predicted"/>
<organism evidence="1 2">
    <name type="scientific">Streptomyces hygroscopicus</name>
    <dbReference type="NCBI Taxonomy" id="1912"/>
    <lineage>
        <taxon>Bacteria</taxon>
        <taxon>Bacillati</taxon>
        <taxon>Actinomycetota</taxon>
        <taxon>Actinomycetes</taxon>
        <taxon>Kitasatosporales</taxon>
        <taxon>Streptomycetaceae</taxon>
        <taxon>Streptomyces</taxon>
        <taxon>Streptomyces violaceusniger group</taxon>
    </lineage>
</organism>
<accession>A0ABQ3U4Y2</accession>